<dbReference type="AlphaFoldDB" id="A0A2N5T4D9"/>
<dbReference type="Proteomes" id="UP000235388">
    <property type="component" value="Unassembled WGS sequence"/>
</dbReference>
<keyword evidence="10" id="KW-0472">Membrane</keyword>
<dbReference type="EMBL" id="PGCJ01000799">
    <property type="protein sequence ID" value="PLW20334.1"/>
    <property type="molecule type" value="Genomic_DNA"/>
</dbReference>
<keyword evidence="10" id="KW-0812">Transmembrane</keyword>
<dbReference type="InterPro" id="IPR036396">
    <property type="entry name" value="Cyt_P450_sf"/>
</dbReference>
<dbReference type="OrthoDB" id="2789670at2759"/>
<comment type="similarity">
    <text evidence="3">Belongs to the cytochrome P450 family.</text>
</comment>
<evidence type="ECO:0000256" key="7">
    <source>
        <dbReference type="ARBA" id="ARBA00023004"/>
    </source>
</evidence>
<evidence type="ECO:0000313" key="11">
    <source>
        <dbReference type="EMBL" id="PLW20334.1"/>
    </source>
</evidence>
<dbReference type="InterPro" id="IPR002401">
    <property type="entry name" value="Cyt_P450_E_grp-I"/>
</dbReference>
<dbReference type="GO" id="GO:0016705">
    <property type="term" value="F:oxidoreductase activity, acting on paired donors, with incorporation or reduction of molecular oxygen"/>
    <property type="evidence" value="ECO:0007669"/>
    <property type="project" value="InterPro"/>
</dbReference>
<dbReference type="PANTHER" id="PTHR46300">
    <property type="entry name" value="P450, PUTATIVE (EUROFUNG)-RELATED-RELATED"/>
    <property type="match status" value="1"/>
</dbReference>
<dbReference type="SUPFAM" id="SSF48264">
    <property type="entry name" value="Cytochrome P450"/>
    <property type="match status" value="1"/>
</dbReference>
<evidence type="ECO:0000256" key="3">
    <source>
        <dbReference type="ARBA" id="ARBA00010617"/>
    </source>
</evidence>
<comment type="cofactor">
    <cofactor evidence="1 9">
        <name>heme</name>
        <dbReference type="ChEBI" id="CHEBI:30413"/>
    </cofactor>
</comment>
<keyword evidence="7 9" id="KW-0408">Iron</keyword>
<reference evidence="11 12" key="1">
    <citation type="submission" date="2017-11" db="EMBL/GenBank/DDBJ databases">
        <title>De novo assembly and phasing of dikaryotic genomes from two isolates of Puccinia coronata f. sp. avenae, the causal agent of oat crown rust.</title>
        <authorList>
            <person name="Miller M.E."/>
            <person name="Zhang Y."/>
            <person name="Omidvar V."/>
            <person name="Sperschneider J."/>
            <person name="Schwessinger B."/>
            <person name="Raley C."/>
            <person name="Palmer J.M."/>
            <person name="Garnica D."/>
            <person name="Upadhyaya N."/>
            <person name="Rathjen J."/>
            <person name="Taylor J.M."/>
            <person name="Park R.F."/>
            <person name="Dodds P.N."/>
            <person name="Hirsch C.D."/>
            <person name="Kianian S.F."/>
            <person name="Figueroa M."/>
        </authorList>
    </citation>
    <scope>NUCLEOTIDE SEQUENCE [LARGE SCALE GENOMIC DNA]</scope>
    <source>
        <strain evidence="11">12NC29</strain>
    </source>
</reference>
<proteinExistence type="inferred from homology"/>
<evidence type="ECO:0000256" key="4">
    <source>
        <dbReference type="ARBA" id="ARBA00022617"/>
    </source>
</evidence>
<keyword evidence="5 9" id="KW-0479">Metal-binding</keyword>
<dbReference type="PRINTS" id="PR00463">
    <property type="entry name" value="EP450I"/>
</dbReference>
<feature type="binding site" description="axial binding residue" evidence="9">
    <location>
        <position position="491"/>
    </location>
    <ligand>
        <name>heme</name>
        <dbReference type="ChEBI" id="CHEBI:30413"/>
    </ligand>
    <ligandPart>
        <name>Fe</name>
        <dbReference type="ChEBI" id="CHEBI:18248"/>
    </ligandPart>
</feature>
<sequence>MGAMLTATAAGFLFSIHTRGPGGLAHCIVFQSLKIGHPVSKMMDLIPGAMKLIQNEIVANFRVLFSLLICVISSVILSTIARRGRRLPLPPGPKSFPFIGYSFGPYHWRQMEKITEKYGPVSSVKLGNNKLLVIVGRVQPALTLLEGRSSIYCDRPQLEMAGNIMSGGLRTLCLPYGDRWKRFRRVLHSQLDNKAATSYQPIQERASRQLILDIVNRPNEFTEALTRYAASVIIKITYGKLTPIHHGDEEVVQVIKTLSRFTKAARIGAHAVDRLPWLRYIPGWVAQGRKWHQEELHLFSSQVDGVRREMNIPGKRDSCFTSYMLERQKEFSLSDNEAAYLAGSLFGAGSDTTAAALAIIIFAAACHPEAATRVQEELESVVGNGRMPTFDDYLELPLVTAFVCETFRWRPVSAAGFMHATVKDDVYEGHFIPAGSWVIGNHWSIHRDESVFPEPENFDLNRWLKIDDKTGKTILRPEMRHFAYGFGRRRCAGITIADRSMFINTANLLWSFNIKKKKDDNGNLIELDTMAFEDATNSRPKPFEVDFVSRVPDLRRAVEEMSAY</sequence>
<keyword evidence="6" id="KW-0560">Oxidoreductase</keyword>
<keyword evidence="4 9" id="KW-0349">Heme</keyword>
<evidence type="ECO:0000256" key="9">
    <source>
        <dbReference type="PIRSR" id="PIRSR602401-1"/>
    </source>
</evidence>
<feature type="transmembrane region" description="Helical" evidence="10">
    <location>
        <begin position="57"/>
        <end position="77"/>
    </location>
</feature>
<evidence type="ECO:0008006" key="13">
    <source>
        <dbReference type="Google" id="ProtNLM"/>
    </source>
</evidence>
<dbReference type="Gene3D" id="1.10.630.10">
    <property type="entry name" value="Cytochrome P450"/>
    <property type="match status" value="1"/>
</dbReference>
<dbReference type="InterPro" id="IPR050364">
    <property type="entry name" value="Cytochrome_P450_fung"/>
</dbReference>
<evidence type="ECO:0000256" key="1">
    <source>
        <dbReference type="ARBA" id="ARBA00001971"/>
    </source>
</evidence>
<dbReference type="STRING" id="200324.A0A2N5T4D9"/>
<dbReference type="PRINTS" id="PR00385">
    <property type="entry name" value="P450"/>
</dbReference>
<name>A0A2N5T4D9_9BASI</name>
<keyword evidence="12" id="KW-1185">Reference proteome</keyword>
<dbReference type="CDD" id="cd11065">
    <property type="entry name" value="CYP64-like"/>
    <property type="match status" value="1"/>
</dbReference>
<comment type="caution">
    <text evidence="11">The sequence shown here is derived from an EMBL/GenBank/DDBJ whole genome shotgun (WGS) entry which is preliminary data.</text>
</comment>
<dbReference type="GO" id="GO:0020037">
    <property type="term" value="F:heme binding"/>
    <property type="evidence" value="ECO:0007669"/>
    <property type="project" value="InterPro"/>
</dbReference>
<evidence type="ECO:0000256" key="10">
    <source>
        <dbReference type="SAM" id="Phobius"/>
    </source>
</evidence>
<dbReference type="PANTHER" id="PTHR46300:SF1">
    <property type="entry name" value="P450, PUTATIVE (EUROFUNG)-RELATED"/>
    <property type="match status" value="1"/>
</dbReference>
<dbReference type="GO" id="GO:0004497">
    <property type="term" value="F:monooxygenase activity"/>
    <property type="evidence" value="ECO:0007669"/>
    <property type="project" value="UniProtKB-KW"/>
</dbReference>
<dbReference type="GO" id="GO:0005506">
    <property type="term" value="F:iron ion binding"/>
    <property type="evidence" value="ECO:0007669"/>
    <property type="project" value="InterPro"/>
</dbReference>
<gene>
    <name evidence="11" type="ORF">PCANC_08450</name>
</gene>
<dbReference type="InterPro" id="IPR001128">
    <property type="entry name" value="Cyt_P450"/>
</dbReference>
<organism evidence="11 12">
    <name type="scientific">Puccinia coronata f. sp. avenae</name>
    <dbReference type="NCBI Taxonomy" id="200324"/>
    <lineage>
        <taxon>Eukaryota</taxon>
        <taxon>Fungi</taxon>
        <taxon>Dikarya</taxon>
        <taxon>Basidiomycota</taxon>
        <taxon>Pucciniomycotina</taxon>
        <taxon>Pucciniomycetes</taxon>
        <taxon>Pucciniales</taxon>
        <taxon>Pucciniaceae</taxon>
        <taxon>Puccinia</taxon>
    </lineage>
</organism>
<keyword evidence="10" id="KW-1133">Transmembrane helix</keyword>
<accession>A0A2N5T4D9</accession>
<evidence type="ECO:0000313" key="12">
    <source>
        <dbReference type="Proteomes" id="UP000235388"/>
    </source>
</evidence>
<protein>
    <recommendedName>
        <fullName evidence="13">Cytochrome P450</fullName>
    </recommendedName>
</protein>
<comment type="pathway">
    <text evidence="2">Secondary metabolite biosynthesis.</text>
</comment>
<keyword evidence="8" id="KW-0503">Monooxygenase</keyword>
<evidence type="ECO:0000256" key="2">
    <source>
        <dbReference type="ARBA" id="ARBA00005179"/>
    </source>
</evidence>
<dbReference type="Pfam" id="PF00067">
    <property type="entry name" value="p450"/>
    <property type="match status" value="1"/>
</dbReference>
<evidence type="ECO:0000256" key="8">
    <source>
        <dbReference type="ARBA" id="ARBA00023033"/>
    </source>
</evidence>
<evidence type="ECO:0000256" key="5">
    <source>
        <dbReference type="ARBA" id="ARBA00022723"/>
    </source>
</evidence>
<evidence type="ECO:0000256" key="6">
    <source>
        <dbReference type="ARBA" id="ARBA00023002"/>
    </source>
</evidence>